<feature type="transmembrane region" description="Helical" evidence="13">
    <location>
        <begin position="302"/>
        <end position="325"/>
    </location>
</feature>
<dbReference type="InterPro" id="IPR000276">
    <property type="entry name" value="GPCR_Rhodpsn"/>
</dbReference>
<keyword evidence="9" id="KW-0325">Glycoprotein</keyword>
<gene>
    <name evidence="16" type="primary">LOC107124384</name>
</gene>
<dbReference type="InterPro" id="IPR000826">
    <property type="entry name" value="Formyl_rcpt-rel"/>
</dbReference>
<evidence type="ECO:0000256" key="8">
    <source>
        <dbReference type="ARBA" id="ARBA00023170"/>
    </source>
</evidence>
<sequence length="371" mass="41226">MDLLTTFPNYATESPLSDNAEFPPSSDTEFYNSWNESWASEPFYNSAQIHQVMKIVSMVIYSITLVLGATGNGLVIFLTGFLMKKTVTTIWYLNLAVADFVFALSLSSEIAYLALDYHWTLGRLMCKLDSMVTFLNMFASVFFLTAISADRCVSVMFPVWALNHRTLELASLVAGCIWTAALALSLPYLSFRDTKYLPDGSIWCIYNFGSEDDGGLRTQQHFSVVMTEFTVGFVIPFTVILACYCAIVIKLRRSLFSRSSRSVKIIVAVIQVFFCSWFPYHLFSILEILGEDSLGMQKTLDIGAPVAHGLFCLNSCLNPLLYTFVGTGCKAASGRSFLSSFKGAFSEKWVPHTLSRSRNSSSASAVESTMV</sequence>
<evidence type="ECO:0000256" key="5">
    <source>
        <dbReference type="ARBA" id="ARBA00023040"/>
    </source>
</evidence>
<evidence type="ECO:0000256" key="4">
    <source>
        <dbReference type="ARBA" id="ARBA00022989"/>
    </source>
</evidence>
<keyword evidence="8 12" id="KW-0675">Receptor</keyword>
<evidence type="ECO:0000313" key="15">
    <source>
        <dbReference type="Proteomes" id="UP000694871"/>
    </source>
</evidence>
<protein>
    <submittedName>
        <fullName evidence="16">Chemokine-like receptor 1</fullName>
    </submittedName>
</protein>
<keyword evidence="10 12" id="KW-0807">Transducer</keyword>
<dbReference type="Proteomes" id="UP000694871">
    <property type="component" value="Unplaced"/>
</dbReference>
<feature type="domain" description="G-protein coupled receptors family 1 profile" evidence="14">
    <location>
        <begin position="71"/>
        <end position="322"/>
    </location>
</feature>
<keyword evidence="6 13" id="KW-0472">Membrane</keyword>
<keyword evidence="5 12" id="KW-0297">G-protein coupled receptor</keyword>
<evidence type="ECO:0000256" key="12">
    <source>
        <dbReference type="RuleBase" id="RU000688"/>
    </source>
</evidence>
<dbReference type="PROSITE" id="PS50262">
    <property type="entry name" value="G_PROTEIN_RECEP_F1_2"/>
    <property type="match status" value="1"/>
</dbReference>
<keyword evidence="3 12" id="KW-0812">Transmembrane</keyword>
<comment type="similarity">
    <text evidence="12">Belongs to the G-protein coupled receptor 1 family.</text>
</comment>
<name>A0ABM1LBJ6_GEKJA</name>
<dbReference type="SUPFAM" id="SSF81321">
    <property type="entry name" value="Family A G protein-coupled receptor-like"/>
    <property type="match status" value="1"/>
</dbReference>
<dbReference type="InterPro" id="IPR017452">
    <property type="entry name" value="GPCR_Rhodpsn_7TM"/>
</dbReference>
<evidence type="ECO:0000256" key="2">
    <source>
        <dbReference type="ARBA" id="ARBA00022475"/>
    </source>
</evidence>
<dbReference type="PROSITE" id="PS00237">
    <property type="entry name" value="G_PROTEIN_RECEP_F1_1"/>
    <property type="match status" value="1"/>
</dbReference>
<evidence type="ECO:0000256" key="10">
    <source>
        <dbReference type="ARBA" id="ARBA00023224"/>
    </source>
</evidence>
<keyword evidence="4 13" id="KW-1133">Transmembrane helix</keyword>
<evidence type="ECO:0000259" key="14">
    <source>
        <dbReference type="PROSITE" id="PS50262"/>
    </source>
</evidence>
<dbReference type="PANTHER" id="PTHR24225">
    <property type="entry name" value="CHEMOTACTIC RECEPTOR"/>
    <property type="match status" value="1"/>
</dbReference>
<organism evidence="15 16">
    <name type="scientific">Gekko japonicus</name>
    <name type="common">Schlegel's Japanese gecko</name>
    <dbReference type="NCBI Taxonomy" id="146911"/>
    <lineage>
        <taxon>Eukaryota</taxon>
        <taxon>Metazoa</taxon>
        <taxon>Chordata</taxon>
        <taxon>Craniata</taxon>
        <taxon>Vertebrata</taxon>
        <taxon>Euteleostomi</taxon>
        <taxon>Lepidosauria</taxon>
        <taxon>Squamata</taxon>
        <taxon>Bifurcata</taxon>
        <taxon>Gekkota</taxon>
        <taxon>Gekkonidae</taxon>
        <taxon>Gekkoninae</taxon>
        <taxon>Gekko</taxon>
    </lineage>
</organism>
<feature type="transmembrane region" description="Helical" evidence="13">
    <location>
        <begin position="169"/>
        <end position="189"/>
    </location>
</feature>
<evidence type="ECO:0000313" key="16">
    <source>
        <dbReference type="RefSeq" id="XP_015283333.1"/>
    </source>
</evidence>
<evidence type="ECO:0000256" key="7">
    <source>
        <dbReference type="ARBA" id="ARBA00023157"/>
    </source>
</evidence>
<keyword evidence="2" id="KW-1003">Cell membrane</keyword>
<dbReference type="GeneID" id="107124384"/>
<dbReference type="Pfam" id="PF00001">
    <property type="entry name" value="7tm_1"/>
    <property type="match status" value="1"/>
</dbReference>
<comment type="similarity">
    <text evidence="11">Belongs to the chemokine-like receptor (CMKLR) family.</text>
</comment>
<accession>A0ABM1LBJ6</accession>
<dbReference type="RefSeq" id="XP_015283333.1">
    <property type="nucleotide sequence ID" value="XM_015427847.1"/>
</dbReference>
<keyword evidence="15" id="KW-1185">Reference proteome</keyword>
<feature type="transmembrane region" description="Helical" evidence="13">
    <location>
        <begin position="229"/>
        <end position="251"/>
    </location>
</feature>
<dbReference type="PRINTS" id="PR00526">
    <property type="entry name" value="FMETLEUPHER"/>
</dbReference>
<evidence type="ECO:0000256" key="6">
    <source>
        <dbReference type="ARBA" id="ARBA00023136"/>
    </source>
</evidence>
<dbReference type="Gene3D" id="1.20.1070.10">
    <property type="entry name" value="Rhodopsin 7-helix transmembrane proteins"/>
    <property type="match status" value="1"/>
</dbReference>
<proteinExistence type="inferred from homology"/>
<feature type="transmembrane region" description="Helical" evidence="13">
    <location>
        <begin position="59"/>
        <end position="83"/>
    </location>
</feature>
<comment type="subcellular location">
    <subcellularLocation>
        <location evidence="1">Cell membrane</location>
        <topology evidence="1">Multi-pass membrane protein</topology>
    </subcellularLocation>
</comment>
<evidence type="ECO:0000256" key="9">
    <source>
        <dbReference type="ARBA" id="ARBA00023180"/>
    </source>
</evidence>
<keyword evidence="7" id="KW-1015">Disulfide bond</keyword>
<feature type="transmembrane region" description="Helical" evidence="13">
    <location>
        <begin position="134"/>
        <end position="157"/>
    </location>
</feature>
<evidence type="ECO:0000256" key="13">
    <source>
        <dbReference type="SAM" id="Phobius"/>
    </source>
</evidence>
<reference evidence="16" key="1">
    <citation type="submission" date="2025-08" db="UniProtKB">
        <authorList>
            <consortium name="RefSeq"/>
        </authorList>
    </citation>
    <scope>IDENTIFICATION</scope>
</reference>
<dbReference type="PRINTS" id="PR00237">
    <property type="entry name" value="GPCRRHODOPSN"/>
</dbReference>
<evidence type="ECO:0000256" key="1">
    <source>
        <dbReference type="ARBA" id="ARBA00004651"/>
    </source>
</evidence>
<evidence type="ECO:0000256" key="3">
    <source>
        <dbReference type="ARBA" id="ARBA00022692"/>
    </source>
</evidence>
<evidence type="ECO:0000256" key="11">
    <source>
        <dbReference type="ARBA" id="ARBA00025736"/>
    </source>
</evidence>
<feature type="transmembrane region" description="Helical" evidence="13">
    <location>
        <begin position="90"/>
        <end position="114"/>
    </location>
</feature>
<dbReference type="PANTHER" id="PTHR24225:SF0">
    <property type="entry name" value="N-FORMYL PEPTIDE RECEPTOR 2"/>
    <property type="match status" value="1"/>
</dbReference>
<feature type="transmembrane region" description="Helical" evidence="13">
    <location>
        <begin position="263"/>
        <end position="282"/>
    </location>
</feature>